<dbReference type="InterPro" id="IPR051906">
    <property type="entry name" value="TolC-like"/>
</dbReference>
<comment type="similarity">
    <text evidence="2">Belongs to the outer membrane factor (OMF) (TC 1.B.17) family.</text>
</comment>
<evidence type="ECO:0000256" key="1">
    <source>
        <dbReference type="ARBA" id="ARBA00004442"/>
    </source>
</evidence>
<dbReference type="GO" id="GO:1990281">
    <property type="term" value="C:efflux pump complex"/>
    <property type="evidence" value="ECO:0007669"/>
    <property type="project" value="TreeGrafter"/>
</dbReference>
<dbReference type="EMBL" id="CP007128">
    <property type="protein sequence ID" value="AHG87990.1"/>
    <property type="molecule type" value="Genomic_DNA"/>
</dbReference>
<evidence type="ECO:0000256" key="3">
    <source>
        <dbReference type="ARBA" id="ARBA00022448"/>
    </source>
</evidence>
<dbReference type="HOGENOM" id="CLU_012817_10_6_0"/>
<protein>
    <submittedName>
        <fullName evidence="8">Outer membrane efflux protein</fullName>
    </submittedName>
</protein>
<dbReference type="STRING" id="861299.J421_0453"/>
<dbReference type="RefSeq" id="WP_104022150.1">
    <property type="nucleotide sequence ID" value="NZ_CP007128.1"/>
</dbReference>
<dbReference type="InterPro" id="IPR003423">
    <property type="entry name" value="OMP_efflux"/>
</dbReference>
<dbReference type="GO" id="GO:0015288">
    <property type="term" value="F:porin activity"/>
    <property type="evidence" value="ECO:0007669"/>
    <property type="project" value="TreeGrafter"/>
</dbReference>
<evidence type="ECO:0000256" key="6">
    <source>
        <dbReference type="ARBA" id="ARBA00023136"/>
    </source>
</evidence>
<dbReference type="eggNOG" id="COG1538">
    <property type="taxonomic scope" value="Bacteria"/>
</dbReference>
<evidence type="ECO:0000256" key="2">
    <source>
        <dbReference type="ARBA" id="ARBA00007613"/>
    </source>
</evidence>
<evidence type="ECO:0000256" key="7">
    <source>
        <dbReference type="ARBA" id="ARBA00023237"/>
    </source>
</evidence>
<sequence length="495" mass="52961">MPTQSFPGAPRRCVSSFLGPVAAALLAGGAGLAPLVPLSALAAQPPVTLQARGDTLLVSLPDAVTRALNVGDEVRIADAQEDATGAQLTVARATALPQLRFNGGYTQTIENARSTIVSSVFAQRYNYNGNVNLSMPLFQGGRAVAGMQGARHTQASSRFATAETRAQVTVDVQRAYLNALAADQLVAIQERNLALSTQRVAQAEQLERGGRASRYDVLRVRVERTNLEPLAIQARNDRELAYLELKRLLNLPLERPLALTTSVSTDSTSVLAVLSRVASDTEPGDRGLLRASEEAVGARAAAVKVARADYLPTISVFFTTGYLALPATPAFPFRLGRASNDLCPVGSPDTRICQNNGFFADRSAGLQVSWPLFDGLRTKGNVDLAQANQRVAELQLAQTRERVAVEVAQARAQARRVTALFQSQRANVAQAEEAFRLAELRQTRGLGTQLEVSDAQLALLTAQTNALRATFDVYLAAADLDRALGRPIPLVGQSQ</sequence>
<dbReference type="Pfam" id="PF02321">
    <property type="entry name" value="OEP"/>
    <property type="match status" value="2"/>
</dbReference>
<dbReference type="OrthoDB" id="367883at2"/>
<gene>
    <name evidence="8" type="ORF">J421_0453</name>
</gene>
<dbReference type="PANTHER" id="PTHR30026:SF20">
    <property type="entry name" value="OUTER MEMBRANE PROTEIN TOLC"/>
    <property type="match status" value="1"/>
</dbReference>
<dbReference type="KEGG" id="gba:J421_0453"/>
<evidence type="ECO:0000313" key="8">
    <source>
        <dbReference type="EMBL" id="AHG87990.1"/>
    </source>
</evidence>
<dbReference type="GO" id="GO:0009279">
    <property type="term" value="C:cell outer membrane"/>
    <property type="evidence" value="ECO:0007669"/>
    <property type="project" value="UniProtKB-SubCell"/>
</dbReference>
<organism evidence="8 9">
    <name type="scientific">Gemmatirosa kalamazoonensis</name>
    <dbReference type="NCBI Taxonomy" id="861299"/>
    <lineage>
        <taxon>Bacteria</taxon>
        <taxon>Pseudomonadati</taxon>
        <taxon>Gemmatimonadota</taxon>
        <taxon>Gemmatimonadia</taxon>
        <taxon>Gemmatimonadales</taxon>
        <taxon>Gemmatimonadaceae</taxon>
        <taxon>Gemmatirosa</taxon>
    </lineage>
</organism>
<comment type="subcellular location">
    <subcellularLocation>
        <location evidence="1">Cell outer membrane</location>
    </subcellularLocation>
</comment>
<dbReference type="GO" id="GO:0015562">
    <property type="term" value="F:efflux transmembrane transporter activity"/>
    <property type="evidence" value="ECO:0007669"/>
    <property type="project" value="InterPro"/>
</dbReference>
<keyword evidence="3" id="KW-0813">Transport</keyword>
<evidence type="ECO:0000256" key="5">
    <source>
        <dbReference type="ARBA" id="ARBA00022692"/>
    </source>
</evidence>
<dbReference type="Gene3D" id="1.20.1600.10">
    <property type="entry name" value="Outer membrane efflux proteins (OEP)"/>
    <property type="match status" value="1"/>
</dbReference>
<keyword evidence="6" id="KW-0472">Membrane</keyword>
<accession>W0RCD9</accession>
<dbReference type="Proteomes" id="UP000019151">
    <property type="component" value="Chromosome"/>
</dbReference>
<evidence type="ECO:0000313" key="9">
    <source>
        <dbReference type="Proteomes" id="UP000019151"/>
    </source>
</evidence>
<proteinExistence type="inferred from homology"/>
<dbReference type="InParanoid" id="W0RCD9"/>
<keyword evidence="4" id="KW-1134">Transmembrane beta strand</keyword>
<dbReference type="SUPFAM" id="SSF56954">
    <property type="entry name" value="Outer membrane efflux proteins (OEP)"/>
    <property type="match status" value="1"/>
</dbReference>
<dbReference type="PANTHER" id="PTHR30026">
    <property type="entry name" value="OUTER MEMBRANE PROTEIN TOLC"/>
    <property type="match status" value="1"/>
</dbReference>
<evidence type="ECO:0000256" key="4">
    <source>
        <dbReference type="ARBA" id="ARBA00022452"/>
    </source>
</evidence>
<keyword evidence="5" id="KW-0812">Transmembrane</keyword>
<name>W0RCD9_9BACT</name>
<reference evidence="8 9" key="1">
    <citation type="journal article" date="2014" name="Genome Announc.">
        <title>Genome Sequence and Methylome of Soil Bacterium Gemmatirosa kalamazoonensis KBS708T, a Member of the Rarely Cultivated Gemmatimonadetes Phylum.</title>
        <authorList>
            <person name="Debruyn J.M."/>
            <person name="Radosevich M."/>
            <person name="Wommack K.E."/>
            <person name="Polson S.W."/>
            <person name="Hauser L.J."/>
            <person name="Fawaz M.N."/>
            <person name="Korlach J."/>
            <person name="Tsai Y.C."/>
        </authorList>
    </citation>
    <scope>NUCLEOTIDE SEQUENCE [LARGE SCALE GENOMIC DNA]</scope>
    <source>
        <strain evidence="8 9">KBS708</strain>
    </source>
</reference>
<dbReference type="AlphaFoldDB" id="W0RCD9"/>
<keyword evidence="9" id="KW-1185">Reference proteome</keyword>
<keyword evidence="7" id="KW-0998">Cell outer membrane</keyword>